<dbReference type="SUPFAM" id="SSF52499">
    <property type="entry name" value="Isochorismatase-like hydrolases"/>
    <property type="match status" value="1"/>
</dbReference>
<dbReference type="EMBL" id="RJJQ01000002">
    <property type="protein sequence ID" value="RNI24727.1"/>
    <property type="molecule type" value="Genomic_DNA"/>
</dbReference>
<dbReference type="InterPro" id="IPR000868">
    <property type="entry name" value="Isochorismatase-like_dom"/>
</dbReference>
<dbReference type="Proteomes" id="UP000271678">
    <property type="component" value="Unassembled WGS sequence"/>
</dbReference>
<evidence type="ECO:0000313" key="4">
    <source>
        <dbReference type="Proteomes" id="UP000271678"/>
    </source>
</evidence>
<organism evidence="3 4">
    <name type="scientific">Flexivirga caeni</name>
    <dbReference type="NCBI Taxonomy" id="2294115"/>
    <lineage>
        <taxon>Bacteria</taxon>
        <taxon>Bacillati</taxon>
        <taxon>Actinomycetota</taxon>
        <taxon>Actinomycetes</taxon>
        <taxon>Micrococcales</taxon>
        <taxon>Dermacoccaceae</taxon>
        <taxon>Flexivirga</taxon>
    </lineage>
</organism>
<evidence type="ECO:0000313" key="3">
    <source>
        <dbReference type="EMBL" id="RNI24727.1"/>
    </source>
</evidence>
<keyword evidence="1 3" id="KW-0378">Hydrolase</keyword>
<proteinExistence type="predicted"/>
<dbReference type="AlphaFoldDB" id="A0A3M9MHU5"/>
<dbReference type="Pfam" id="PF00857">
    <property type="entry name" value="Isochorismatase"/>
    <property type="match status" value="1"/>
</dbReference>
<feature type="domain" description="Isochorismatase-like" evidence="2">
    <location>
        <begin position="13"/>
        <end position="188"/>
    </location>
</feature>
<name>A0A3M9MHU5_9MICO</name>
<dbReference type="InterPro" id="IPR016291">
    <property type="entry name" value="Isochorismatase"/>
</dbReference>
<dbReference type="InterPro" id="IPR036380">
    <property type="entry name" value="Isochorismatase-like_sf"/>
</dbReference>
<dbReference type="Gene3D" id="3.40.50.850">
    <property type="entry name" value="Isochorismatase-like"/>
    <property type="match status" value="1"/>
</dbReference>
<sequence length="206" mass="22659">MSQSTPSIDPHRTALLVMDYQPSVLASLDETEHLLDHVQDAIATLRRHGGHIAYVRVAFDTADVDAIPEHSRMYRIAQLARDHLHKDAPATAVHARLAPEAGDIVVRKTRVGAFSTTDLDEQLRARGITTLLLAGVSTSGVVLSTVRDAHDRDYTVYVLADATADPKPHVHEFLTEHVFPTQADVITVSGLKRLFDDTMKREGEGN</sequence>
<dbReference type="OrthoDB" id="4832958at2"/>
<evidence type="ECO:0000259" key="2">
    <source>
        <dbReference type="Pfam" id="PF00857"/>
    </source>
</evidence>
<dbReference type="RefSeq" id="WP_123270019.1">
    <property type="nucleotide sequence ID" value="NZ_RJJQ01000002.1"/>
</dbReference>
<dbReference type="InterPro" id="IPR050272">
    <property type="entry name" value="Isochorismatase-like_hydrls"/>
</dbReference>
<dbReference type="GO" id="GO:0008908">
    <property type="term" value="F:isochorismatase activity"/>
    <property type="evidence" value="ECO:0007669"/>
    <property type="project" value="InterPro"/>
</dbReference>
<protein>
    <submittedName>
        <fullName evidence="3">Cysteine hydrolase</fullName>
    </submittedName>
</protein>
<comment type="caution">
    <text evidence="3">The sequence shown here is derived from an EMBL/GenBank/DDBJ whole genome shotgun (WGS) entry which is preliminary data.</text>
</comment>
<gene>
    <name evidence="3" type="ORF">EFY87_03245</name>
</gene>
<evidence type="ECO:0000256" key="1">
    <source>
        <dbReference type="ARBA" id="ARBA00022801"/>
    </source>
</evidence>
<dbReference type="CDD" id="cd00431">
    <property type="entry name" value="cysteine_hydrolases"/>
    <property type="match status" value="1"/>
</dbReference>
<accession>A0A3M9MHU5</accession>
<dbReference type="PANTHER" id="PTHR43540:SF7">
    <property type="entry name" value="ISOCHORISMATASE FAMILY PROTEIN YECD"/>
    <property type="match status" value="1"/>
</dbReference>
<dbReference type="PANTHER" id="PTHR43540">
    <property type="entry name" value="PEROXYUREIDOACRYLATE/UREIDOACRYLATE AMIDOHYDROLASE-RELATED"/>
    <property type="match status" value="1"/>
</dbReference>
<dbReference type="PRINTS" id="PR01398">
    <property type="entry name" value="ISCHRISMTASE"/>
</dbReference>
<reference evidence="3 4" key="1">
    <citation type="submission" date="2018-11" db="EMBL/GenBank/DDBJ databases">
        <title>Draft genome of Simplicispira Flexivirga sp. BO-16.</title>
        <authorList>
            <person name="Im W.T."/>
        </authorList>
    </citation>
    <scope>NUCLEOTIDE SEQUENCE [LARGE SCALE GENOMIC DNA]</scope>
    <source>
        <strain evidence="3 4">BO-16</strain>
    </source>
</reference>
<keyword evidence="4" id="KW-1185">Reference proteome</keyword>